<evidence type="ECO:0000256" key="1">
    <source>
        <dbReference type="ARBA" id="ARBA00006485"/>
    </source>
</evidence>
<accession>A0ABY9DNP6</accession>
<evidence type="ECO:0000256" key="9">
    <source>
        <dbReference type="ARBA" id="ARBA00048367"/>
    </source>
</evidence>
<dbReference type="EMBL" id="CP126664">
    <property type="protein sequence ID" value="WKA08056.1"/>
    <property type="molecule type" value="Genomic_DNA"/>
</dbReference>
<dbReference type="PROSITE" id="PS50011">
    <property type="entry name" value="PROTEIN_KINASE_DOM"/>
    <property type="match status" value="1"/>
</dbReference>
<feature type="domain" description="Protein kinase" evidence="13">
    <location>
        <begin position="16"/>
        <end position="296"/>
    </location>
</feature>
<evidence type="ECO:0000256" key="12">
    <source>
        <dbReference type="SAM" id="MobiDB-lite"/>
    </source>
</evidence>
<dbReference type="PANTHER" id="PTHR24056:SF0">
    <property type="entry name" value="CYCLIN-DEPENDENT KINASE 7"/>
    <property type="match status" value="1"/>
</dbReference>
<keyword evidence="4" id="KW-0808">Transferase</keyword>
<dbReference type="CDD" id="cd07841">
    <property type="entry name" value="STKc_CDK7"/>
    <property type="match status" value="1"/>
</dbReference>
<dbReference type="InterPro" id="IPR008271">
    <property type="entry name" value="Ser/Thr_kinase_AS"/>
</dbReference>
<dbReference type="SUPFAM" id="SSF56112">
    <property type="entry name" value="Protein kinase-like (PK-like)"/>
    <property type="match status" value="1"/>
</dbReference>
<name>A0ABY9DNP6_VITVI</name>
<organism evidence="14 15">
    <name type="scientific">Vitis vinifera</name>
    <name type="common">Grape</name>
    <dbReference type="NCBI Taxonomy" id="29760"/>
    <lineage>
        <taxon>Eukaryota</taxon>
        <taxon>Viridiplantae</taxon>
        <taxon>Streptophyta</taxon>
        <taxon>Embryophyta</taxon>
        <taxon>Tracheophyta</taxon>
        <taxon>Spermatophyta</taxon>
        <taxon>Magnoliopsida</taxon>
        <taxon>eudicotyledons</taxon>
        <taxon>Gunneridae</taxon>
        <taxon>Pentapetalae</taxon>
        <taxon>rosids</taxon>
        <taxon>Vitales</taxon>
        <taxon>Vitaceae</taxon>
        <taxon>Viteae</taxon>
        <taxon>Vitis</taxon>
    </lineage>
</organism>
<reference evidence="14 15" key="1">
    <citation type="journal article" date="2023" name="Hortic Res">
        <title>The complete reference genome for grapevine (Vitis vinifera L.) genetics and breeding.</title>
        <authorList>
            <person name="Shi X."/>
            <person name="Cao S."/>
            <person name="Wang X."/>
            <person name="Huang S."/>
            <person name="Wang Y."/>
            <person name="Liu Z."/>
            <person name="Liu W."/>
            <person name="Leng X."/>
            <person name="Peng Y."/>
            <person name="Wang N."/>
            <person name="Wang Y."/>
            <person name="Ma Z."/>
            <person name="Xu X."/>
            <person name="Zhang F."/>
            <person name="Xue H."/>
            <person name="Zhong H."/>
            <person name="Wang Y."/>
            <person name="Zhang K."/>
            <person name="Velt A."/>
            <person name="Avia K."/>
            <person name="Holtgrawe D."/>
            <person name="Grimplet J."/>
            <person name="Matus J.T."/>
            <person name="Ware D."/>
            <person name="Wu X."/>
            <person name="Wang H."/>
            <person name="Liu C."/>
            <person name="Fang Y."/>
            <person name="Rustenholz C."/>
            <person name="Cheng Z."/>
            <person name="Xiao H."/>
            <person name="Zhou Y."/>
        </authorList>
    </citation>
    <scope>NUCLEOTIDE SEQUENCE [LARGE SCALE GENOMIC DNA]</scope>
    <source>
        <strain evidence="15">cv. Pinot noir / PN40024</strain>
        <tissue evidence="14">Leaf</tissue>
    </source>
</reference>
<feature type="region of interest" description="Disordered" evidence="12">
    <location>
        <begin position="386"/>
        <end position="422"/>
    </location>
</feature>
<dbReference type="InterPro" id="IPR017441">
    <property type="entry name" value="Protein_kinase_ATP_BS"/>
</dbReference>
<keyword evidence="3" id="KW-0597">Phosphoprotein</keyword>
<dbReference type="Proteomes" id="UP001227230">
    <property type="component" value="Chromosome 17"/>
</dbReference>
<evidence type="ECO:0000256" key="2">
    <source>
        <dbReference type="ARBA" id="ARBA00022527"/>
    </source>
</evidence>
<evidence type="ECO:0000256" key="10">
    <source>
        <dbReference type="PROSITE-ProRule" id="PRU10141"/>
    </source>
</evidence>
<dbReference type="Gene3D" id="3.30.200.20">
    <property type="entry name" value="Phosphorylase Kinase, domain 1"/>
    <property type="match status" value="1"/>
</dbReference>
<evidence type="ECO:0000256" key="8">
    <source>
        <dbReference type="ARBA" id="ARBA00047811"/>
    </source>
</evidence>
<evidence type="ECO:0000256" key="7">
    <source>
        <dbReference type="ARBA" id="ARBA00022840"/>
    </source>
</evidence>
<dbReference type="PROSITE" id="PS00108">
    <property type="entry name" value="PROTEIN_KINASE_ST"/>
    <property type="match status" value="1"/>
</dbReference>
<feature type="compositionally biased region" description="Polar residues" evidence="12">
    <location>
        <begin position="319"/>
        <end position="330"/>
    </location>
</feature>
<dbReference type="InterPro" id="IPR011009">
    <property type="entry name" value="Kinase-like_dom_sf"/>
</dbReference>
<evidence type="ECO:0000256" key="3">
    <source>
        <dbReference type="ARBA" id="ARBA00022553"/>
    </source>
</evidence>
<feature type="binding site" evidence="10">
    <location>
        <position position="46"/>
    </location>
    <ligand>
        <name>ATP</name>
        <dbReference type="ChEBI" id="CHEBI:30616"/>
    </ligand>
</feature>
<dbReference type="InterPro" id="IPR000719">
    <property type="entry name" value="Prot_kinase_dom"/>
</dbReference>
<evidence type="ECO:0000256" key="4">
    <source>
        <dbReference type="ARBA" id="ARBA00022679"/>
    </source>
</evidence>
<evidence type="ECO:0000256" key="5">
    <source>
        <dbReference type="ARBA" id="ARBA00022741"/>
    </source>
</evidence>
<dbReference type="InterPro" id="IPR037770">
    <property type="entry name" value="CDK7"/>
</dbReference>
<keyword evidence="15" id="KW-1185">Reference proteome</keyword>
<dbReference type="PANTHER" id="PTHR24056">
    <property type="entry name" value="CELL DIVISION PROTEIN KINASE"/>
    <property type="match status" value="1"/>
</dbReference>
<protein>
    <recommendedName>
        <fullName evidence="13">Protein kinase domain-containing protein</fullName>
    </recommendedName>
</protein>
<evidence type="ECO:0000256" key="11">
    <source>
        <dbReference type="RuleBase" id="RU000304"/>
    </source>
</evidence>
<dbReference type="Pfam" id="PF00069">
    <property type="entry name" value="Pkinase"/>
    <property type="match status" value="1"/>
</dbReference>
<comment type="similarity">
    <text evidence="1">Belongs to the protein kinase superfamily. CMGC Ser/Thr protein kinase family. CDC2/CDKX subfamily.</text>
</comment>
<keyword evidence="7 10" id="KW-0067">ATP-binding</keyword>
<comment type="catalytic activity">
    <reaction evidence="9">
        <text>L-seryl-[protein] + ATP = O-phospho-L-seryl-[protein] + ADP + H(+)</text>
        <dbReference type="Rhea" id="RHEA:17989"/>
        <dbReference type="Rhea" id="RHEA-COMP:9863"/>
        <dbReference type="Rhea" id="RHEA-COMP:11604"/>
        <dbReference type="ChEBI" id="CHEBI:15378"/>
        <dbReference type="ChEBI" id="CHEBI:29999"/>
        <dbReference type="ChEBI" id="CHEBI:30616"/>
        <dbReference type="ChEBI" id="CHEBI:83421"/>
        <dbReference type="ChEBI" id="CHEBI:456216"/>
        <dbReference type="EC" id="2.7.11.22"/>
    </reaction>
</comment>
<keyword evidence="5 10" id="KW-0547">Nucleotide-binding</keyword>
<comment type="catalytic activity">
    <reaction evidence="8">
        <text>L-threonyl-[protein] + ATP = O-phospho-L-threonyl-[protein] + ADP + H(+)</text>
        <dbReference type="Rhea" id="RHEA:46608"/>
        <dbReference type="Rhea" id="RHEA-COMP:11060"/>
        <dbReference type="Rhea" id="RHEA-COMP:11605"/>
        <dbReference type="ChEBI" id="CHEBI:15378"/>
        <dbReference type="ChEBI" id="CHEBI:30013"/>
        <dbReference type="ChEBI" id="CHEBI:30616"/>
        <dbReference type="ChEBI" id="CHEBI:61977"/>
        <dbReference type="ChEBI" id="CHEBI:456216"/>
        <dbReference type="EC" id="2.7.11.22"/>
    </reaction>
</comment>
<evidence type="ECO:0000256" key="6">
    <source>
        <dbReference type="ARBA" id="ARBA00022777"/>
    </source>
</evidence>
<evidence type="ECO:0000259" key="13">
    <source>
        <dbReference type="PROSITE" id="PS50011"/>
    </source>
</evidence>
<keyword evidence="6" id="KW-0418">Kinase</keyword>
<dbReference type="PROSITE" id="PS00107">
    <property type="entry name" value="PROTEIN_KINASE_ATP"/>
    <property type="match status" value="1"/>
</dbReference>
<sequence>MSEVPNVFSKKVADRYLKREVLGEGTYGVVSKAIDTKTGQIVAIKKIRLGKHKEGVNFTALREIKLLKELKDPHIIELIDAFPHKGNLHLVFEFMETDLEAVIRDRNIVLSLADIKSFLQMTLKGLAFCHKKWVLHRDMKPNNLLIGDKGQLKLADFGLARIFGSPDRKFTHQVFARWYRAPELLFGSKQYGPGVDVWAAACIFAELLLRRPFLQGSSDIDQLGKIFAAFGTPKPAQWPDMVYLPDYVEYQFVPAPPLRSLFPMASDDALDLLSKMFTYDPKTRISVQQALEHRYFTSGPLPTEPAKLPRPHPKRESLNTRVSDFNQQEGPTVLSPPRKSRRVMPQRDGFEENAHQVEKSDEHVNDIRQATGERMSWNEHAPMSIDFSVFGSRPPPRPTINSADKSRLKRKLDLEFQQPDQD</sequence>
<evidence type="ECO:0000313" key="15">
    <source>
        <dbReference type="Proteomes" id="UP001227230"/>
    </source>
</evidence>
<gene>
    <name evidence="14" type="ORF">VitviT2T_025814</name>
</gene>
<dbReference type="InterPro" id="IPR050108">
    <property type="entry name" value="CDK"/>
</dbReference>
<keyword evidence="2 11" id="KW-0723">Serine/threonine-protein kinase</keyword>
<proteinExistence type="inferred from homology"/>
<feature type="region of interest" description="Disordered" evidence="12">
    <location>
        <begin position="298"/>
        <end position="343"/>
    </location>
</feature>
<evidence type="ECO:0000313" key="14">
    <source>
        <dbReference type="EMBL" id="WKA08056.1"/>
    </source>
</evidence>
<dbReference type="SMART" id="SM00220">
    <property type="entry name" value="S_TKc"/>
    <property type="match status" value="1"/>
</dbReference>
<dbReference type="Gene3D" id="1.10.510.10">
    <property type="entry name" value="Transferase(Phosphotransferase) domain 1"/>
    <property type="match status" value="1"/>
</dbReference>